<name>A0ABM3BF99_GOSHI</name>
<feature type="domain" description="Aminotransferase-like plant mobile" evidence="2">
    <location>
        <begin position="61"/>
        <end position="392"/>
    </location>
</feature>
<evidence type="ECO:0000313" key="3">
    <source>
        <dbReference type="Proteomes" id="UP000818029"/>
    </source>
</evidence>
<dbReference type="RefSeq" id="XP_040965726.1">
    <property type="nucleotide sequence ID" value="XM_041109792.1"/>
</dbReference>
<dbReference type="PANTHER" id="PTHR46033">
    <property type="entry name" value="PROTEIN MAIN-LIKE 2"/>
    <property type="match status" value="1"/>
</dbReference>
<feature type="compositionally biased region" description="Low complexity" evidence="1">
    <location>
        <begin position="545"/>
        <end position="558"/>
    </location>
</feature>
<evidence type="ECO:0000256" key="1">
    <source>
        <dbReference type="SAM" id="MobiDB-lite"/>
    </source>
</evidence>
<evidence type="ECO:0000259" key="2">
    <source>
        <dbReference type="Pfam" id="PF10536"/>
    </source>
</evidence>
<dbReference type="PANTHER" id="PTHR46033:SF8">
    <property type="entry name" value="PROTEIN MAINTENANCE OF MERISTEMS-LIKE"/>
    <property type="match status" value="1"/>
</dbReference>
<keyword evidence="3" id="KW-1185">Reference proteome</keyword>
<gene>
    <name evidence="4" type="primary">LOC107892619</name>
</gene>
<reference evidence="3" key="1">
    <citation type="journal article" date="2020" name="Nat. Genet.">
        <title>Genomic diversifications of five Gossypium allopolyploid species and their impact on cotton improvement.</title>
        <authorList>
            <person name="Chen Z.J."/>
            <person name="Sreedasyam A."/>
            <person name="Ando A."/>
            <person name="Song Q."/>
            <person name="De Santiago L.M."/>
            <person name="Hulse-Kemp A.M."/>
            <person name="Ding M."/>
            <person name="Ye W."/>
            <person name="Kirkbride R.C."/>
            <person name="Jenkins J."/>
            <person name="Plott C."/>
            <person name="Lovell J."/>
            <person name="Lin Y.M."/>
            <person name="Vaughn R."/>
            <person name="Liu B."/>
            <person name="Simpson S."/>
            <person name="Scheffler B.E."/>
            <person name="Wen L."/>
            <person name="Saski C.A."/>
            <person name="Grover C.E."/>
            <person name="Hu G."/>
            <person name="Conover J.L."/>
            <person name="Carlson J.W."/>
            <person name="Shu S."/>
            <person name="Boston L.B."/>
            <person name="Williams M."/>
            <person name="Peterson D.G."/>
            <person name="McGee K."/>
            <person name="Jones D.C."/>
            <person name="Wendel J.F."/>
            <person name="Stelly D.M."/>
            <person name="Grimwood J."/>
            <person name="Schmutz J."/>
        </authorList>
    </citation>
    <scope>NUCLEOTIDE SEQUENCE [LARGE SCALE GENOMIC DNA]</scope>
    <source>
        <strain evidence="3">cv. TM-1</strain>
    </source>
</reference>
<protein>
    <submittedName>
        <fullName evidence="4">Protein MAINTENANCE OF MERISTEMS-like</fullName>
    </submittedName>
</protein>
<accession>A0ABM3BF99</accession>
<dbReference type="InterPro" id="IPR044824">
    <property type="entry name" value="MAIN-like"/>
</dbReference>
<dbReference type="Proteomes" id="UP000818029">
    <property type="component" value="Chromosome D13"/>
</dbReference>
<sequence length="558" mass="62765">MASLISSKSHISDVVNNADSYRVSRGRVSVLKNTPDARLMPYLEPAGFGSVAQIWYTVLRFDLLSALVERWRPETHTFHFLCGECTVTLEDVALQLGLPIDESPVTGLSAFTDPDALCYQLLGDSPGDGESYFSGVQFTWLKAKYGQLSATATECELMCAARAYIMHIIGGEIMPDASNDKVHLMYLPLLADLSTVSSYSWGSAVLAVFYRELCRATDPKVRDIGGCLSLLQSWTLYRMPFLASVRHQPWSGRPGIGQSYNVPLYSLMIEQYARDGFIWTPYRTPEITVVVPSSAYVHSYIRCTNAPIINFNMVEWYHGDRVLRQFGFIQPIPDPPCEVGEVHDKSKRGKSMIDWGIKHRKFVALWNDRFRRRPQMVMATDSQPSKEYMQWYFSCGKPYLYGGQSVVIPPHMQRHGGLATVAQHDLDPMAYYSPKPSEPEQEPQPDPKQFGFVGSDSYHPDLSGTDNLPSFSGPEYAYDFELFRSYSHGPYPQHYGTPSGASSSSLPNEGPAQNDFLPIFTTPPPAPNDNVGHRGHPERDRRPPNRYTPRTTPSNHQF</sequence>
<dbReference type="InterPro" id="IPR019557">
    <property type="entry name" value="AminoTfrase-like_pln_mobile"/>
</dbReference>
<organism evidence="3 4">
    <name type="scientific">Gossypium hirsutum</name>
    <name type="common">Upland cotton</name>
    <name type="synonym">Gossypium mexicanum</name>
    <dbReference type="NCBI Taxonomy" id="3635"/>
    <lineage>
        <taxon>Eukaryota</taxon>
        <taxon>Viridiplantae</taxon>
        <taxon>Streptophyta</taxon>
        <taxon>Embryophyta</taxon>
        <taxon>Tracheophyta</taxon>
        <taxon>Spermatophyta</taxon>
        <taxon>Magnoliopsida</taxon>
        <taxon>eudicotyledons</taxon>
        <taxon>Gunneridae</taxon>
        <taxon>Pentapetalae</taxon>
        <taxon>rosids</taxon>
        <taxon>malvids</taxon>
        <taxon>Malvales</taxon>
        <taxon>Malvaceae</taxon>
        <taxon>Malvoideae</taxon>
        <taxon>Gossypium</taxon>
    </lineage>
</organism>
<feature type="region of interest" description="Disordered" evidence="1">
    <location>
        <begin position="494"/>
        <end position="558"/>
    </location>
</feature>
<proteinExistence type="predicted"/>
<feature type="region of interest" description="Disordered" evidence="1">
    <location>
        <begin position="428"/>
        <end position="470"/>
    </location>
</feature>
<reference evidence="4" key="2">
    <citation type="submission" date="2025-08" db="UniProtKB">
        <authorList>
            <consortium name="RefSeq"/>
        </authorList>
    </citation>
    <scope>IDENTIFICATION</scope>
</reference>
<dbReference type="Pfam" id="PF10536">
    <property type="entry name" value="PMD"/>
    <property type="match status" value="1"/>
</dbReference>
<dbReference type="GeneID" id="107892619"/>
<feature type="compositionally biased region" description="Basic and acidic residues" evidence="1">
    <location>
        <begin position="531"/>
        <end position="543"/>
    </location>
</feature>
<evidence type="ECO:0000313" key="4">
    <source>
        <dbReference type="RefSeq" id="XP_040965726.1"/>
    </source>
</evidence>